<dbReference type="SUPFAM" id="SSF64268">
    <property type="entry name" value="PX domain"/>
    <property type="match status" value="1"/>
</dbReference>
<evidence type="ECO:0000313" key="12">
    <source>
        <dbReference type="Proteomes" id="UP000242287"/>
    </source>
</evidence>
<dbReference type="InterPro" id="IPR001223">
    <property type="entry name" value="Glyco_hydro18_cat"/>
</dbReference>
<evidence type="ECO:0000256" key="7">
    <source>
        <dbReference type="RuleBase" id="RU000489"/>
    </source>
</evidence>
<dbReference type="PROSITE" id="PS50195">
    <property type="entry name" value="PX"/>
    <property type="match status" value="1"/>
</dbReference>
<dbReference type="GO" id="GO:0000272">
    <property type="term" value="P:polysaccharide catabolic process"/>
    <property type="evidence" value="ECO:0007669"/>
    <property type="project" value="UniProtKB-KW"/>
</dbReference>
<dbReference type="SUPFAM" id="SSF51445">
    <property type="entry name" value="(Trans)glycosidases"/>
    <property type="match status" value="1"/>
</dbReference>
<dbReference type="InterPro" id="IPR001683">
    <property type="entry name" value="PX_dom"/>
</dbReference>
<dbReference type="Pfam" id="PF00704">
    <property type="entry name" value="Glyco_hydro_18"/>
    <property type="match status" value="1"/>
</dbReference>
<dbReference type="InterPro" id="IPR011583">
    <property type="entry name" value="Chitinase_II/V-like_cat"/>
</dbReference>
<dbReference type="Gene3D" id="3.10.50.10">
    <property type="match status" value="1"/>
</dbReference>
<dbReference type="PANTHER" id="PTHR11177:SF317">
    <property type="entry name" value="CHITINASE 12-RELATED"/>
    <property type="match status" value="1"/>
</dbReference>
<dbReference type="InterPro" id="IPR017853">
    <property type="entry name" value="GH"/>
</dbReference>
<dbReference type="SMART" id="SM00312">
    <property type="entry name" value="PX"/>
    <property type="match status" value="1"/>
</dbReference>
<dbReference type="GO" id="GO:0006032">
    <property type="term" value="P:chitin catabolic process"/>
    <property type="evidence" value="ECO:0007669"/>
    <property type="project" value="UniProtKB-KW"/>
</dbReference>
<evidence type="ECO:0000256" key="4">
    <source>
        <dbReference type="ARBA" id="ARBA00023277"/>
    </source>
</evidence>
<dbReference type="GO" id="GO:0008061">
    <property type="term" value="F:chitin binding"/>
    <property type="evidence" value="ECO:0007669"/>
    <property type="project" value="InterPro"/>
</dbReference>
<dbReference type="EMBL" id="KZ302005">
    <property type="protein sequence ID" value="PFH50384.1"/>
    <property type="molecule type" value="Genomic_DNA"/>
</dbReference>
<dbReference type="InterPro" id="IPR029070">
    <property type="entry name" value="Chitinase_insertion_sf"/>
</dbReference>
<evidence type="ECO:0000256" key="3">
    <source>
        <dbReference type="ARBA" id="ARBA00023024"/>
    </source>
</evidence>
<evidence type="ECO:0000256" key="5">
    <source>
        <dbReference type="ARBA" id="ARBA00023295"/>
    </source>
</evidence>
<evidence type="ECO:0000259" key="10">
    <source>
        <dbReference type="PROSITE" id="PS51910"/>
    </source>
</evidence>
<comment type="similarity">
    <text evidence="8">Belongs to the glycosyl hydrolase 18 family.</text>
</comment>
<dbReference type="SMART" id="SM00636">
    <property type="entry name" value="Glyco_18"/>
    <property type="match status" value="1"/>
</dbReference>
<keyword evidence="3" id="KW-0146">Chitin degradation</keyword>
<keyword evidence="6" id="KW-0624">Polysaccharide degradation</keyword>
<protein>
    <submittedName>
        <fullName evidence="11">Glycoside hydrolase family 18 protein</fullName>
    </submittedName>
</protein>
<evidence type="ECO:0000256" key="2">
    <source>
        <dbReference type="ARBA" id="ARBA00022801"/>
    </source>
</evidence>
<dbReference type="GO" id="GO:0005576">
    <property type="term" value="C:extracellular region"/>
    <property type="evidence" value="ECO:0007669"/>
    <property type="project" value="TreeGrafter"/>
</dbReference>
<feature type="domain" description="PX" evidence="9">
    <location>
        <begin position="1"/>
        <end position="115"/>
    </location>
</feature>
<dbReference type="PROSITE" id="PS51910">
    <property type="entry name" value="GH18_2"/>
    <property type="match status" value="1"/>
</dbReference>
<dbReference type="InterPro" id="IPR036871">
    <property type="entry name" value="PX_dom_sf"/>
</dbReference>
<keyword evidence="12" id="KW-1185">Reference proteome</keyword>
<evidence type="ECO:0000313" key="11">
    <source>
        <dbReference type="EMBL" id="PFH50384.1"/>
    </source>
</evidence>
<dbReference type="Proteomes" id="UP000242287">
    <property type="component" value="Unassembled WGS sequence"/>
</dbReference>
<name>A0A2A9NM40_9AGAR</name>
<keyword evidence="4" id="KW-0119">Carbohydrate metabolism</keyword>
<proteinExistence type="inferred from homology"/>
<dbReference type="Gene3D" id="3.20.20.80">
    <property type="entry name" value="Glycosidases"/>
    <property type="match status" value="1"/>
</dbReference>
<gene>
    <name evidence="11" type="ORF">AMATHDRAFT_75664</name>
</gene>
<dbReference type="GO" id="GO:0035091">
    <property type="term" value="F:phosphatidylinositol binding"/>
    <property type="evidence" value="ECO:0007669"/>
    <property type="project" value="InterPro"/>
</dbReference>
<dbReference type="AlphaFoldDB" id="A0A2A9NM40"/>
<comment type="catalytic activity">
    <reaction evidence="1">
        <text>Random endo-hydrolysis of N-acetyl-beta-D-glucosaminide (1-&gt;4)-beta-linkages in chitin and chitodextrins.</text>
        <dbReference type="EC" id="3.2.1.14"/>
    </reaction>
</comment>
<dbReference type="Pfam" id="PF00787">
    <property type="entry name" value="PX"/>
    <property type="match status" value="1"/>
</dbReference>
<evidence type="ECO:0000256" key="8">
    <source>
        <dbReference type="RuleBase" id="RU004453"/>
    </source>
</evidence>
<keyword evidence="5 7" id="KW-0326">Glycosidase</keyword>
<dbReference type="PROSITE" id="PS01095">
    <property type="entry name" value="GH18_1"/>
    <property type="match status" value="1"/>
</dbReference>
<feature type="domain" description="GH18" evidence="10">
    <location>
        <begin position="148"/>
        <end position="547"/>
    </location>
</feature>
<sequence length="547" mass="59090">MPPVVVINKHTTHSTPRPHILYSVQVVLEDKRYVVNRRYSEHIFIILVEALKDQFSLPPKRILTTTLFPSAWADDTLIAERKAGLAAYLSQLLETPEYQRNRKLLDFLSASHGTGGQVDLEDALPSTLSRKALKDFKLEGEVNAEATTIAAAYYPDWSAEQHPPESLDFSKFDILFFAFVVPNSSSTINWDSGSQSILKRLVTSAHNSGKGTKIVLSVGGWGGSHYFSQACSTAANRSTFTNALVNAVKTFGLDGVDIDWEYPNSEGAGNPHSSADAANLLSLFKSLRSALGSSKIISAAVPHLPWLGSDGRPLKDVSAYAAQMTYLNIMNYDVWGASASPGPNAPLGNLCGTSTQPQASAQAGLAQWKAAGFPASKMLLGLALYGYVSKSTKTHLTGSLLPSSEMVLLQREQSTDLEGDKKMHFLNGAHARSKEAVKDQAAAANLQSWWGQQIPFKSIVTAGALAKGSDGSYREGGGFTMGWDDCSDTPFLFNTAQSTVVTYDDTWSLADKATFAKQNGMAGCFTWSLDQDDGLTLQNAIRKGLGK</sequence>
<dbReference type="OrthoDB" id="73875at2759"/>
<evidence type="ECO:0000256" key="1">
    <source>
        <dbReference type="ARBA" id="ARBA00000822"/>
    </source>
</evidence>
<evidence type="ECO:0000256" key="6">
    <source>
        <dbReference type="ARBA" id="ARBA00023326"/>
    </source>
</evidence>
<dbReference type="InterPro" id="IPR001579">
    <property type="entry name" value="Glyco_hydro_18_chit_AS"/>
</dbReference>
<reference evidence="11 12" key="1">
    <citation type="submission" date="2014-02" db="EMBL/GenBank/DDBJ databases">
        <title>Transposable element dynamics among asymbiotic and ectomycorrhizal Amanita fungi.</title>
        <authorList>
            <consortium name="DOE Joint Genome Institute"/>
            <person name="Hess J."/>
            <person name="Skrede I."/>
            <person name="Wolfe B."/>
            <person name="LaButti K."/>
            <person name="Ohm R.A."/>
            <person name="Grigoriev I.V."/>
            <person name="Pringle A."/>
        </authorList>
    </citation>
    <scope>NUCLEOTIDE SEQUENCE [LARGE SCALE GENOMIC DNA]</scope>
    <source>
        <strain evidence="11 12">SKay4041</strain>
    </source>
</reference>
<dbReference type="Gene3D" id="3.30.1520.10">
    <property type="entry name" value="Phox-like domain"/>
    <property type="match status" value="1"/>
</dbReference>
<keyword evidence="2 7" id="KW-0378">Hydrolase</keyword>
<dbReference type="InterPro" id="IPR050314">
    <property type="entry name" value="Glycosyl_Hydrlase_18"/>
</dbReference>
<dbReference type="STRING" id="703135.A0A2A9NM40"/>
<dbReference type="GO" id="GO:0008843">
    <property type="term" value="F:endochitinase activity"/>
    <property type="evidence" value="ECO:0007669"/>
    <property type="project" value="UniProtKB-EC"/>
</dbReference>
<organism evidence="11 12">
    <name type="scientific">Amanita thiersii Skay4041</name>
    <dbReference type="NCBI Taxonomy" id="703135"/>
    <lineage>
        <taxon>Eukaryota</taxon>
        <taxon>Fungi</taxon>
        <taxon>Dikarya</taxon>
        <taxon>Basidiomycota</taxon>
        <taxon>Agaricomycotina</taxon>
        <taxon>Agaricomycetes</taxon>
        <taxon>Agaricomycetidae</taxon>
        <taxon>Agaricales</taxon>
        <taxon>Pluteineae</taxon>
        <taxon>Amanitaceae</taxon>
        <taxon>Amanita</taxon>
    </lineage>
</organism>
<evidence type="ECO:0000259" key="9">
    <source>
        <dbReference type="PROSITE" id="PS50195"/>
    </source>
</evidence>
<accession>A0A2A9NM40</accession>
<dbReference type="PANTHER" id="PTHR11177">
    <property type="entry name" value="CHITINASE"/>
    <property type="match status" value="1"/>
</dbReference>